<name>A0A4S4CXL7_CAMSN</name>
<dbReference type="Pfam" id="PF08241">
    <property type="entry name" value="Methyltransf_11"/>
    <property type="match status" value="1"/>
</dbReference>
<feature type="domain" description="MPBQ/MBSQ family SAM-binding methyltransferase profile" evidence="3">
    <location>
        <begin position="65"/>
        <end position="274"/>
    </location>
</feature>
<dbReference type="SUPFAM" id="SSF53335">
    <property type="entry name" value="S-adenosyl-L-methionine-dependent methyltransferases"/>
    <property type="match status" value="1"/>
</dbReference>
<evidence type="ECO:0000259" key="3">
    <source>
        <dbReference type="PROSITE" id="PS51734"/>
    </source>
</evidence>
<dbReference type="InterPro" id="IPR044649">
    <property type="entry name" value="MPBQ/MSBQ_MT"/>
</dbReference>
<feature type="compositionally biased region" description="Polar residues" evidence="2">
    <location>
        <begin position="357"/>
        <end position="373"/>
    </location>
</feature>
<dbReference type="PANTHER" id="PTHR44516:SF4">
    <property type="entry name" value="2-METHYL-6-PHYTYL-1,4-HYDROQUINONE METHYLTRANSFERASE, CHLOROPLASTIC"/>
    <property type="match status" value="1"/>
</dbReference>
<evidence type="ECO:0000256" key="2">
    <source>
        <dbReference type="SAM" id="MobiDB-lite"/>
    </source>
</evidence>
<feature type="region of interest" description="SAM motif I" evidence="1">
    <location>
        <begin position="114"/>
        <end position="123"/>
    </location>
</feature>
<dbReference type="InterPro" id="IPR029063">
    <property type="entry name" value="SAM-dependent_MTases_sf"/>
</dbReference>
<dbReference type="InterPro" id="IPR013216">
    <property type="entry name" value="Methyltransf_11"/>
</dbReference>
<keyword evidence="1" id="KW-0949">S-adenosyl-L-methionine</keyword>
<accession>A0A4S4CXL7</accession>
<dbReference type="Gene3D" id="3.40.50.150">
    <property type="entry name" value="Vaccinia Virus protein VP39"/>
    <property type="match status" value="1"/>
</dbReference>
<evidence type="ECO:0000313" key="4">
    <source>
        <dbReference type="EMBL" id="THF94624.1"/>
    </source>
</evidence>
<feature type="region of interest" description="SAM motif III" evidence="1">
    <location>
        <begin position="200"/>
        <end position="213"/>
    </location>
</feature>
<keyword evidence="1" id="KW-0808">Transferase</keyword>
<organism evidence="4 5">
    <name type="scientific">Camellia sinensis var. sinensis</name>
    <name type="common">China tea</name>
    <dbReference type="NCBI Taxonomy" id="542762"/>
    <lineage>
        <taxon>Eukaryota</taxon>
        <taxon>Viridiplantae</taxon>
        <taxon>Streptophyta</taxon>
        <taxon>Embryophyta</taxon>
        <taxon>Tracheophyta</taxon>
        <taxon>Spermatophyta</taxon>
        <taxon>Magnoliopsida</taxon>
        <taxon>eudicotyledons</taxon>
        <taxon>Gunneridae</taxon>
        <taxon>Pentapetalae</taxon>
        <taxon>asterids</taxon>
        <taxon>Ericales</taxon>
        <taxon>Theaceae</taxon>
        <taxon>Camellia</taxon>
    </lineage>
</organism>
<comment type="similarity">
    <text evidence="1">Belongs to the class I-like SAM-binding methyltransferase superfamily. MPBQ/MBSQ MT family.</text>
</comment>
<evidence type="ECO:0000313" key="5">
    <source>
        <dbReference type="Proteomes" id="UP000306102"/>
    </source>
</evidence>
<dbReference type="STRING" id="542762.A0A4S4CXL7"/>
<keyword evidence="5" id="KW-1185">Reference proteome</keyword>
<dbReference type="GO" id="GO:0032259">
    <property type="term" value="P:methylation"/>
    <property type="evidence" value="ECO:0007669"/>
    <property type="project" value="UniProtKB-UniRule"/>
</dbReference>
<dbReference type="Proteomes" id="UP000306102">
    <property type="component" value="Unassembled WGS sequence"/>
</dbReference>
<comment type="caution">
    <text evidence="4">The sequence shown here is derived from an EMBL/GenBank/DDBJ whole genome shotgun (WGS) entry which is preliminary data.</text>
</comment>
<feature type="region of interest" description="Disordered" evidence="2">
    <location>
        <begin position="357"/>
        <end position="380"/>
    </location>
</feature>
<dbReference type="GO" id="GO:0009820">
    <property type="term" value="P:alkaloid metabolic process"/>
    <property type="evidence" value="ECO:0007669"/>
    <property type="project" value="UniProtKB-KW"/>
</dbReference>
<feature type="region of interest" description="SAM motif II" evidence="1">
    <location>
        <begin position="159"/>
        <end position="172"/>
    </location>
</feature>
<keyword evidence="1" id="KW-0489">Methyltransferase</keyword>
<evidence type="ECO:0000256" key="1">
    <source>
        <dbReference type="PROSITE-ProRule" id="PRU01069"/>
    </source>
</evidence>
<dbReference type="GO" id="GO:0051741">
    <property type="term" value="F:2-methyl-6-phytyl-1,4-benzoquinone methyltransferase activity"/>
    <property type="evidence" value="ECO:0007669"/>
    <property type="project" value="InterPro"/>
</dbReference>
<sequence>MVASDLGQEDRDIWGQGILGLLFCFIYRRELGALVSSLISFRARSNKTLAPKCSVSASRPVSQPRFIQHKKEAFWFYRFLSIVYDHVINPGHWTEDMRDDALEPADLSDRNLIVVDVGGGTGFTTLGIIRRVDAKNVTILDQSPHQLAKAKQKEALKECKIVEGDAEDLPFGTDYADRYVSAGSIEYWPDPQRGIKEAYRVLKLGGKACLIGPVYPTFSLSRFFADVWMLFPKEEEYIEWFEKAGFKDVQLKRIGPKWYRGVRRHGLIMGCSVTGVKSASGDSPLQLGPKAEDVTEPVNPFVFLVRFILGAMAGTYYDATRGDPQYQHHRGEYSATPAKTSVPSEAIDKQLSLSLHRASTTAKHRPTPTSTPHATMAASL</sequence>
<proteinExistence type="inferred from homology"/>
<dbReference type="CDD" id="cd02440">
    <property type="entry name" value="AdoMet_MTases"/>
    <property type="match status" value="1"/>
</dbReference>
<dbReference type="InterPro" id="IPR031164">
    <property type="entry name" value="SAM_MPBQ_MSBQ_MT"/>
</dbReference>
<reference evidence="4 5" key="1">
    <citation type="journal article" date="2018" name="Proc. Natl. Acad. Sci. U.S.A.">
        <title>Draft genome sequence of Camellia sinensis var. sinensis provides insights into the evolution of the tea genome and tea quality.</title>
        <authorList>
            <person name="Wei C."/>
            <person name="Yang H."/>
            <person name="Wang S."/>
            <person name="Zhao J."/>
            <person name="Liu C."/>
            <person name="Gao L."/>
            <person name="Xia E."/>
            <person name="Lu Y."/>
            <person name="Tai Y."/>
            <person name="She G."/>
            <person name="Sun J."/>
            <person name="Cao H."/>
            <person name="Tong W."/>
            <person name="Gao Q."/>
            <person name="Li Y."/>
            <person name="Deng W."/>
            <person name="Jiang X."/>
            <person name="Wang W."/>
            <person name="Chen Q."/>
            <person name="Zhang S."/>
            <person name="Li H."/>
            <person name="Wu J."/>
            <person name="Wang P."/>
            <person name="Li P."/>
            <person name="Shi C."/>
            <person name="Zheng F."/>
            <person name="Jian J."/>
            <person name="Huang B."/>
            <person name="Shan D."/>
            <person name="Shi M."/>
            <person name="Fang C."/>
            <person name="Yue Y."/>
            <person name="Li F."/>
            <person name="Li D."/>
            <person name="Wei S."/>
            <person name="Han B."/>
            <person name="Jiang C."/>
            <person name="Yin Y."/>
            <person name="Xia T."/>
            <person name="Zhang Z."/>
            <person name="Bennetzen J.L."/>
            <person name="Zhao S."/>
            <person name="Wan X."/>
        </authorList>
    </citation>
    <scope>NUCLEOTIDE SEQUENCE [LARGE SCALE GENOMIC DNA]</scope>
    <source>
        <strain evidence="5">cv. Shuchazao</strain>
        <tissue evidence="4">Leaf</tissue>
    </source>
</reference>
<dbReference type="AlphaFoldDB" id="A0A4S4CXL7"/>
<protein>
    <recommendedName>
        <fullName evidence="3">MPBQ/MBSQ family SAM-binding methyltransferase profile domain-containing protein</fullName>
    </recommendedName>
</protein>
<dbReference type="PROSITE" id="PS51734">
    <property type="entry name" value="SAM_MPBQ_MSBQ_MT"/>
    <property type="match status" value="1"/>
</dbReference>
<dbReference type="PANTHER" id="PTHR44516">
    <property type="entry name" value="2-METHYL-6-PHYTYL-1,4-HYDROQUINONE METHYLTRANSFERASE, CHLOROPLASTIC"/>
    <property type="match status" value="1"/>
</dbReference>
<dbReference type="EMBL" id="SDRB02013577">
    <property type="protein sequence ID" value="THF94624.1"/>
    <property type="molecule type" value="Genomic_DNA"/>
</dbReference>
<gene>
    <name evidence="4" type="ORF">TEA_028042</name>
</gene>